<keyword evidence="3" id="KW-1185">Reference proteome</keyword>
<dbReference type="EMBL" id="JACEIK010001029">
    <property type="protein sequence ID" value="MCD7465224.1"/>
    <property type="molecule type" value="Genomic_DNA"/>
</dbReference>
<feature type="region of interest" description="Disordered" evidence="1">
    <location>
        <begin position="1"/>
        <end position="34"/>
    </location>
</feature>
<accession>A0ABS8T1K2</accession>
<evidence type="ECO:0000313" key="2">
    <source>
        <dbReference type="EMBL" id="MCD7465224.1"/>
    </source>
</evidence>
<evidence type="ECO:0000256" key="1">
    <source>
        <dbReference type="SAM" id="MobiDB-lite"/>
    </source>
</evidence>
<gene>
    <name evidence="2" type="ORF">HAX54_000817</name>
</gene>
<dbReference type="Proteomes" id="UP000823775">
    <property type="component" value="Unassembled WGS sequence"/>
</dbReference>
<sequence>MDRNGLWRKTSHLNDNDDMELPKSSKAASVKENLPTQHGEELLYQGDRVISDYDGLEECRDDSNVRNMILSYKMHKEKPIEIYTLSQDYDIFMSTFLGENSSRNNVLEEVNEAAVEEHKTNST</sequence>
<name>A0ABS8T1K2_DATST</name>
<protein>
    <submittedName>
        <fullName evidence="2">Uncharacterized protein</fullName>
    </submittedName>
</protein>
<feature type="non-terminal residue" evidence="2">
    <location>
        <position position="123"/>
    </location>
</feature>
<comment type="caution">
    <text evidence="2">The sequence shown here is derived from an EMBL/GenBank/DDBJ whole genome shotgun (WGS) entry which is preliminary data.</text>
</comment>
<organism evidence="2 3">
    <name type="scientific">Datura stramonium</name>
    <name type="common">Jimsonweed</name>
    <name type="synonym">Common thornapple</name>
    <dbReference type="NCBI Taxonomy" id="4076"/>
    <lineage>
        <taxon>Eukaryota</taxon>
        <taxon>Viridiplantae</taxon>
        <taxon>Streptophyta</taxon>
        <taxon>Embryophyta</taxon>
        <taxon>Tracheophyta</taxon>
        <taxon>Spermatophyta</taxon>
        <taxon>Magnoliopsida</taxon>
        <taxon>eudicotyledons</taxon>
        <taxon>Gunneridae</taxon>
        <taxon>Pentapetalae</taxon>
        <taxon>asterids</taxon>
        <taxon>lamiids</taxon>
        <taxon>Solanales</taxon>
        <taxon>Solanaceae</taxon>
        <taxon>Solanoideae</taxon>
        <taxon>Datureae</taxon>
        <taxon>Datura</taxon>
    </lineage>
</organism>
<proteinExistence type="predicted"/>
<feature type="compositionally biased region" description="Basic and acidic residues" evidence="1">
    <location>
        <begin position="12"/>
        <end position="23"/>
    </location>
</feature>
<reference evidence="2 3" key="1">
    <citation type="journal article" date="2021" name="BMC Genomics">
        <title>Datura genome reveals duplications of psychoactive alkaloid biosynthetic genes and high mutation rate following tissue culture.</title>
        <authorList>
            <person name="Rajewski A."/>
            <person name="Carter-House D."/>
            <person name="Stajich J."/>
            <person name="Litt A."/>
        </authorList>
    </citation>
    <scope>NUCLEOTIDE SEQUENCE [LARGE SCALE GENOMIC DNA]</scope>
    <source>
        <strain evidence="2">AR-01</strain>
    </source>
</reference>
<evidence type="ECO:0000313" key="3">
    <source>
        <dbReference type="Proteomes" id="UP000823775"/>
    </source>
</evidence>